<dbReference type="Proteomes" id="UP000580568">
    <property type="component" value="Unassembled WGS sequence"/>
</dbReference>
<dbReference type="GO" id="GO:0035438">
    <property type="term" value="F:cyclic-di-GMP binding"/>
    <property type="evidence" value="ECO:0007669"/>
    <property type="project" value="InterPro"/>
</dbReference>
<evidence type="ECO:0000313" key="3">
    <source>
        <dbReference type="EMBL" id="GFP77077.1"/>
    </source>
</evidence>
<reference evidence="3 4" key="1">
    <citation type="submission" date="2020-07" db="EMBL/GenBank/DDBJ databases">
        <title>A new beta-1,3-glucan-decomposing anaerobic bacterium isolated from anoxic soil subjected to biological soil disinfestation.</title>
        <authorList>
            <person name="Ueki A."/>
            <person name="Tonouchi A."/>
        </authorList>
    </citation>
    <scope>NUCLEOTIDE SEQUENCE [LARGE SCALE GENOMIC DNA]</scope>
    <source>
        <strain evidence="3 4">TW1</strain>
    </source>
</reference>
<keyword evidence="4" id="KW-1185">Reference proteome</keyword>
<keyword evidence="3" id="KW-0966">Cell projection</keyword>
<feature type="domain" description="Type III secretion system flagellar brake protein YcgR PilZN" evidence="2">
    <location>
        <begin position="15"/>
        <end position="88"/>
    </location>
</feature>
<proteinExistence type="predicted"/>
<dbReference type="SUPFAM" id="SSF141371">
    <property type="entry name" value="PilZ domain-like"/>
    <property type="match status" value="1"/>
</dbReference>
<dbReference type="InterPro" id="IPR009926">
    <property type="entry name" value="T3SS_YcgR_PilZN"/>
</dbReference>
<organism evidence="3 4">
    <name type="scientific">Clostridium fungisolvens</name>
    <dbReference type="NCBI Taxonomy" id="1604897"/>
    <lineage>
        <taxon>Bacteria</taxon>
        <taxon>Bacillati</taxon>
        <taxon>Bacillota</taxon>
        <taxon>Clostridia</taxon>
        <taxon>Eubacteriales</taxon>
        <taxon>Clostridiaceae</taxon>
        <taxon>Clostridium</taxon>
    </lineage>
</organism>
<dbReference type="Pfam" id="PF12945">
    <property type="entry name" value="PilZNR"/>
    <property type="match status" value="1"/>
</dbReference>
<feature type="domain" description="PilZ" evidence="1">
    <location>
        <begin position="95"/>
        <end position="202"/>
    </location>
</feature>
<dbReference type="InterPro" id="IPR009875">
    <property type="entry name" value="PilZ_domain"/>
</dbReference>
<evidence type="ECO:0000313" key="4">
    <source>
        <dbReference type="Proteomes" id="UP000580568"/>
    </source>
</evidence>
<dbReference type="Gene3D" id="2.40.10.220">
    <property type="entry name" value="predicted glycosyltransferase like domains"/>
    <property type="match status" value="1"/>
</dbReference>
<accession>A0A6V8SIP4</accession>
<sequence>MGNLTLLVNNRLDVLFEERIYRCQIQDIGENFFNINLPASEGQYLTVSRGLDLEFMSFCDDGDVFKFKSTIISRSQENNIPMYVMTNPYDIVRIQRRDYVRVKVAQIISYITGDYTVEDIEKLKLNTAILLDLSGGGMRVKLKEKLSKGDSIISELKYSNQQVLVKGNIVRVETTEDKQWIYGVNFDNIDERTRDKIIRMVFDIMRKQRELL</sequence>
<name>A0A6V8SIP4_9CLOT</name>
<keyword evidence="3" id="KW-0282">Flagellum</keyword>
<keyword evidence="3" id="KW-0969">Cilium</keyword>
<dbReference type="AlphaFoldDB" id="A0A6V8SIP4"/>
<gene>
    <name evidence="3" type="ORF">bsdtw1_03191</name>
</gene>
<comment type="caution">
    <text evidence="3">The sequence shown here is derived from an EMBL/GenBank/DDBJ whole genome shotgun (WGS) entry which is preliminary data.</text>
</comment>
<evidence type="ECO:0000259" key="1">
    <source>
        <dbReference type="Pfam" id="PF07238"/>
    </source>
</evidence>
<dbReference type="EMBL" id="BLZR01000001">
    <property type="protein sequence ID" value="GFP77077.1"/>
    <property type="molecule type" value="Genomic_DNA"/>
</dbReference>
<evidence type="ECO:0000259" key="2">
    <source>
        <dbReference type="Pfam" id="PF12945"/>
    </source>
</evidence>
<protein>
    <submittedName>
        <fullName evidence="3">Flagellar brake protein YcgR</fullName>
    </submittedName>
</protein>
<dbReference type="Pfam" id="PF07238">
    <property type="entry name" value="PilZ"/>
    <property type="match status" value="1"/>
</dbReference>
<dbReference type="RefSeq" id="WP_183278466.1">
    <property type="nucleotide sequence ID" value="NZ_BLZR01000001.1"/>
</dbReference>